<name>A0AAV1KT87_9NEOP</name>
<reference evidence="3 4" key="1">
    <citation type="submission" date="2023-11" db="EMBL/GenBank/DDBJ databases">
        <authorList>
            <person name="Hedman E."/>
            <person name="Englund M."/>
            <person name="Stromberg M."/>
            <person name="Nyberg Akerstrom W."/>
            <person name="Nylinder S."/>
            <person name="Jareborg N."/>
            <person name="Kallberg Y."/>
            <person name="Kronander E."/>
        </authorList>
    </citation>
    <scope>NUCLEOTIDE SEQUENCE [LARGE SCALE GENOMIC DNA]</scope>
</reference>
<evidence type="ECO:0000313" key="4">
    <source>
        <dbReference type="Proteomes" id="UP001314205"/>
    </source>
</evidence>
<feature type="chain" id="PRO_5043796697" description="Proline-rich extensin-like protein EPR1" evidence="2">
    <location>
        <begin position="25"/>
        <end position="380"/>
    </location>
</feature>
<feature type="compositionally biased region" description="Low complexity" evidence="1">
    <location>
        <begin position="195"/>
        <end position="207"/>
    </location>
</feature>
<sequence>MRRNVTSMLVTISLLLTACGLVQSSGVSLPAGNAPAPVVTASSSQYFERNFNRLVPAQPALEPVYPVAPPPPVVQIARAPTFVPVAPPPPVLPVAQIPNVIRVAPVPRVIPFLPARPVSGEPTTKNNQEPPMPVNPQQNIPSDPNVAIAVATANAAAPVATILLPPYPFGPPPSLGFIPPWPVFNTPEGKRENESTTTISTTRTEATTTEKESETTTPVPSNVDNSFAQALPSNDNVNFRQYLPPPFQLPLEPYLPPMRRPQTARPPQARPQKVKTAVEVVPVPLTYIAPPPLKKHHPVKLIKVTKHIHTFIPTGKIIIRPVSHRMRSIRNPAYIILYRKPTFAKKVAAGYPQAVSSRSKSRDVEPTTFRPVISPNIRSP</sequence>
<keyword evidence="4" id="KW-1185">Reference proteome</keyword>
<gene>
    <name evidence="3" type="ORF">PARMNEM_LOCUS7217</name>
</gene>
<feature type="signal peptide" evidence="2">
    <location>
        <begin position="1"/>
        <end position="24"/>
    </location>
</feature>
<dbReference type="AlphaFoldDB" id="A0AAV1KT87"/>
<comment type="caution">
    <text evidence="3">The sequence shown here is derived from an EMBL/GenBank/DDBJ whole genome shotgun (WGS) entry which is preliminary data.</text>
</comment>
<proteinExistence type="predicted"/>
<feature type="region of interest" description="Disordered" evidence="1">
    <location>
        <begin position="352"/>
        <end position="380"/>
    </location>
</feature>
<evidence type="ECO:0000256" key="1">
    <source>
        <dbReference type="SAM" id="MobiDB-lite"/>
    </source>
</evidence>
<keyword evidence="2" id="KW-0732">Signal</keyword>
<evidence type="ECO:0000256" key="2">
    <source>
        <dbReference type="SAM" id="SignalP"/>
    </source>
</evidence>
<dbReference type="PROSITE" id="PS51257">
    <property type="entry name" value="PROKAR_LIPOPROTEIN"/>
    <property type="match status" value="1"/>
</dbReference>
<dbReference type="Proteomes" id="UP001314205">
    <property type="component" value="Unassembled WGS sequence"/>
</dbReference>
<accession>A0AAV1KT87</accession>
<evidence type="ECO:0000313" key="3">
    <source>
        <dbReference type="EMBL" id="CAK1586235.1"/>
    </source>
</evidence>
<dbReference type="EMBL" id="CAVLGL010000080">
    <property type="protein sequence ID" value="CAK1586235.1"/>
    <property type="molecule type" value="Genomic_DNA"/>
</dbReference>
<organism evidence="3 4">
    <name type="scientific">Parnassius mnemosyne</name>
    <name type="common">clouded apollo</name>
    <dbReference type="NCBI Taxonomy" id="213953"/>
    <lineage>
        <taxon>Eukaryota</taxon>
        <taxon>Metazoa</taxon>
        <taxon>Ecdysozoa</taxon>
        <taxon>Arthropoda</taxon>
        <taxon>Hexapoda</taxon>
        <taxon>Insecta</taxon>
        <taxon>Pterygota</taxon>
        <taxon>Neoptera</taxon>
        <taxon>Endopterygota</taxon>
        <taxon>Lepidoptera</taxon>
        <taxon>Glossata</taxon>
        <taxon>Ditrysia</taxon>
        <taxon>Papilionoidea</taxon>
        <taxon>Papilionidae</taxon>
        <taxon>Parnassiinae</taxon>
        <taxon>Parnassini</taxon>
        <taxon>Parnassius</taxon>
        <taxon>Driopa</taxon>
    </lineage>
</organism>
<feature type="region of interest" description="Disordered" evidence="1">
    <location>
        <begin position="187"/>
        <end position="224"/>
    </location>
</feature>
<evidence type="ECO:0008006" key="5">
    <source>
        <dbReference type="Google" id="ProtNLM"/>
    </source>
</evidence>
<protein>
    <recommendedName>
        <fullName evidence="5">Proline-rich extensin-like protein EPR1</fullName>
    </recommendedName>
</protein>